<comment type="caution">
    <text evidence="3">The sequence shown here is derived from an EMBL/GenBank/DDBJ whole genome shotgun (WGS) entry which is preliminary data.</text>
</comment>
<sequence>MYICSNCGYATLSKLGKCPSCGEFGTLEKDDTKNKVKKTAQKTTLTYGTSLKTKSIQDSKFFDIKNNELKRVYQNGIKQGGVYLLGGQPGIGKSTIILQIIQDLLENNKINIGYFSGEESQDQIYSRFKRINKENNTQDLDIYTASSLEDIVQTIAENDYNFFIIDSIQTVYSSNIDGIAGSPSQVKFCSEKIGEFAKQKGITCFIIGHVTKGGEIAGPKYLEHIVDMVSYLEGDRFGQYRFLRSMKNRFGSTDDVSIFEMGLFGLIPVYDIKERIINTANTSIPGSVFTMGIDNGRPVIVNLEVLLNKTNYKYPQRMAVGIDNNRLNLVIAILERYLKLNLGNFDIYVNLPGEFKFYDSGLDLALAGAILSQYQNKLVDKNIIFIGEIGLGGQILSSKLHEKRKKEIPRDFEIIDFNNLKYIVELKNLI</sequence>
<dbReference type="InterPro" id="IPR020588">
    <property type="entry name" value="RecA_ATP-bd"/>
</dbReference>
<dbReference type="PROSITE" id="PS50162">
    <property type="entry name" value="RECA_2"/>
    <property type="match status" value="1"/>
</dbReference>
<dbReference type="Proteomes" id="UP000680365">
    <property type="component" value="Unassembled WGS sequence"/>
</dbReference>
<evidence type="ECO:0000313" key="4">
    <source>
        <dbReference type="Proteomes" id="UP000680365"/>
    </source>
</evidence>
<dbReference type="InterPro" id="IPR020568">
    <property type="entry name" value="Ribosomal_Su5_D2-typ_SF"/>
</dbReference>
<name>A0ABS5QKH0_9BACT</name>
<evidence type="ECO:0000259" key="2">
    <source>
        <dbReference type="PROSITE" id="PS50162"/>
    </source>
</evidence>
<organism evidence="3 4">
    <name type="scientific">Candidatus Vampirococcus lugosii</name>
    <dbReference type="NCBI Taxonomy" id="2789015"/>
    <lineage>
        <taxon>Bacteria</taxon>
        <taxon>Candidatus Absconditibacteriota</taxon>
        <taxon>Vampirococcus</taxon>
    </lineage>
</organism>
<keyword evidence="4" id="KW-1185">Reference proteome</keyword>
<dbReference type="InterPro" id="IPR041166">
    <property type="entry name" value="Rubredoxin_2"/>
</dbReference>
<dbReference type="PRINTS" id="PR01874">
    <property type="entry name" value="DNAREPAIRADA"/>
</dbReference>
<dbReference type="EMBL" id="JAEDAM010000003">
    <property type="protein sequence ID" value="MBS8121524.1"/>
    <property type="molecule type" value="Genomic_DNA"/>
</dbReference>
<accession>A0ABS5QKH0</accession>
<protein>
    <submittedName>
        <fullName evidence="3">DNA repair protein RadA</fullName>
    </submittedName>
</protein>
<dbReference type="SUPFAM" id="SSF54211">
    <property type="entry name" value="Ribosomal protein S5 domain 2-like"/>
    <property type="match status" value="1"/>
</dbReference>
<dbReference type="SUPFAM" id="SSF52540">
    <property type="entry name" value="P-loop containing nucleoside triphosphate hydrolases"/>
    <property type="match status" value="1"/>
</dbReference>
<dbReference type="Pfam" id="PF13481">
    <property type="entry name" value="AAA_25"/>
    <property type="match status" value="1"/>
</dbReference>
<dbReference type="Gene3D" id="3.30.230.10">
    <property type="match status" value="1"/>
</dbReference>
<dbReference type="SMART" id="SM00382">
    <property type="entry name" value="AAA"/>
    <property type="match status" value="1"/>
</dbReference>
<reference evidence="3 4" key="1">
    <citation type="journal article" date="2021" name="Nat. Commun.">
        <title>Reductive evolution and unique predatory mode in the CPR bacterium Vampirococcus lugosii.</title>
        <authorList>
            <person name="Moreira D."/>
            <person name="Zivanovic Y."/>
            <person name="Lopez-Archilla A.I."/>
            <person name="Iniesto M."/>
            <person name="Lopez-Garcia P."/>
        </authorList>
    </citation>
    <scope>NUCLEOTIDE SEQUENCE [LARGE SCALE GENOMIC DNA]</scope>
    <source>
        <strain evidence="3">Chiprana</strain>
    </source>
</reference>
<gene>
    <name evidence="3" type="ORF">VAMP_6n297</name>
</gene>
<keyword evidence="1" id="KW-0479">Metal-binding</keyword>
<dbReference type="InterPro" id="IPR003593">
    <property type="entry name" value="AAA+_ATPase"/>
</dbReference>
<proteinExistence type="predicted"/>
<dbReference type="Gene3D" id="3.40.50.300">
    <property type="entry name" value="P-loop containing nucleotide triphosphate hydrolases"/>
    <property type="match status" value="1"/>
</dbReference>
<feature type="domain" description="RecA family profile 1" evidence="2">
    <location>
        <begin position="58"/>
        <end position="210"/>
    </location>
</feature>
<evidence type="ECO:0000313" key="3">
    <source>
        <dbReference type="EMBL" id="MBS8121524.1"/>
    </source>
</evidence>
<dbReference type="RefSeq" id="WP_213348137.1">
    <property type="nucleotide sequence ID" value="NZ_JAEDAM010000003.1"/>
</dbReference>
<dbReference type="Pfam" id="PF18073">
    <property type="entry name" value="Zn_ribbon_LapB"/>
    <property type="match status" value="1"/>
</dbReference>
<dbReference type="PANTHER" id="PTHR32472:SF10">
    <property type="entry name" value="DNA REPAIR PROTEIN RADA-LIKE PROTEIN"/>
    <property type="match status" value="1"/>
</dbReference>
<dbReference type="InterPro" id="IPR027417">
    <property type="entry name" value="P-loop_NTPase"/>
</dbReference>
<dbReference type="PANTHER" id="PTHR32472">
    <property type="entry name" value="DNA REPAIR PROTEIN RADA"/>
    <property type="match status" value="1"/>
</dbReference>
<dbReference type="InterPro" id="IPR014721">
    <property type="entry name" value="Ribsml_uS5_D2-typ_fold_subgr"/>
</dbReference>
<evidence type="ECO:0000256" key="1">
    <source>
        <dbReference type="ARBA" id="ARBA00022723"/>
    </source>
</evidence>